<dbReference type="Proteomes" id="UP000430146">
    <property type="component" value="Unassembled WGS sequence"/>
</dbReference>
<evidence type="ECO:0000313" key="1">
    <source>
        <dbReference type="EMBL" id="CAA0134094.1"/>
    </source>
</evidence>
<keyword evidence="2" id="KW-1185">Reference proteome</keyword>
<protein>
    <recommendedName>
        <fullName evidence="3">ANTAR domain-containing protein</fullName>
    </recommendedName>
</protein>
<organism evidence="1 2">
    <name type="scientific">Mycolicibacterium vanbaalenii</name>
    <name type="common">Mycobacterium vanbaalenii</name>
    <dbReference type="NCBI Taxonomy" id="110539"/>
    <lineage>
        <taxon>Bacteria</taxon>
        <taxon>Bacillati</taxon>
        <taxon>Actinomycetota</taxon>
        <taxon>Actinomycetes</taxon>
        <taxon>Mycobacteriales</taxon>
        <taxon>Mycobacteriaceae</taxon>
        <taxon>Mycolicibacterium</taxon>
    </lineage>
</organism>
<dbReference type="AlphaFoldDB" id="A0A5S9RAG8"/>
<reference evidence="1 2" key="1">
    <citation type="submission" date="2019-11" db="EMBL/GenBank/DDBJ databases">
        <authorList>
            <person name="Holert J."/>
        </authorList>
    </citation>
    <scope>NUCLEOTIDE SEQUENCE [LARGE SCALE GENOMIC DNA]</scope>
    <source>
        <strain evidence="1">BC8_1</strain>
    </source>
</reference>
<accession>A0A5S9RAG8</accession>
<sequence length="103" mass="10644">MRNDWNPARSDPVFEDAVARARTLHLAEGVLVGLRRCAPENAIAELVSVAGAAGLSTSAVARELVTLVSGAANQGVESAARTVVHEQWGGLIGQGTPVQADNT</sequence>
<name>A0A5S9RAG8_MYCVN</name>
<gene>
    <name evidence="1" type="ORF">AELLOGFF_06288</name>
</gene>
<proteinExistence type="predicted"/>
<evidence type="ECO:0000313" key="2">
    <source>
        <dbReference type="Proteomes" id="UP000430146"/>
    </source>
</evidence>
<dbReference type="EMBL" id="CACSIP010000052">
    <property type="protein sequence ID" value="CAA0134094.1"/>
    <property type="molecule type" value="Genomic_DNA"/>
</dbReference>
<evidence type="ECO:0008006" key="3">
    <source>
        <dbReference type="Google" id="ProtNLM"/>
    </source>
</evidence>